<dbReference type="SUPFAM" id="SSF158472">
    <property type="entry name" value="HAMP domain-like"/>
    <property type="match status" value="1"/>
</dbReference>
<evidence type="ECO:0000256" key="11">
    <source>
        <dbReference type="SAM" id="Coils"/>
    </source>
</evidence>
<evidence type="ECO:0000256" key="2">
    <source>
        <dbReference type="ARBA" id="ARBA00004141"/>
    </source>
</evidence>
<reference evidence="15 16" key="1">
    <citation type="journal article" date="2019" name="Int. J. Syst. Evol. Microbiol.">
        <title>The Global Catalogue of Microorganisms (GCM) 10K type strain sequencing project: providing services to taxonomists for standard genome sequencing and annotation.</title>
        <authorList>
            <consortium name="The Broad Institute Genomics Platform"/>
            <consortium name="The Broad Institute Genome Sequencing Center for Infectious Disease"/>
            <person name="Wu L."/>
            <person name="Ma J."/>
        </authorList>
    </citation>
    <scope>NUCLEOTIDE SEQUENCE [LARGE SCALE GENOMIC DNA]</scope>
    <source>
        <strain evidence="15 16">JCM 1407</strain>
    </source>
</reference>
<comment type="caution">
    <text evidence="15">The sequence shown here is derived from an EMBL/GenBank/DDBJ whole genome shotgun (WGS) entry which is preliminary data.</text>
</comment>
<keyword evidence="6 12" id="KW-0812">Transmembrane</keyword>
<dbReference type="InterPro" id="IPR003594">
    <property type="entry name" value="HATPase_dom"/>
</dbReference>
<dbReference type="SMART" id="SM00388">
    <property type="entry name" value="HisKA"/>
    <property type="match status" value="1"/>
</dbReference>
<dbReference type="RefSeq" id="WP_343762890.1">
    <property type="nucleotide sequence ID" value="NZ_BAAACG010000013.1"/>
</dbReference>
<feature type="coiled-coil region" evidence="11">
    <location>
        <begin position="269"/>
        <end position="299"/>
    </location>
</feature>
<dbReference type="Gene3D" id="1.10.287.130">
    <property type="match status" value="1"/>
</dbReference>
<dbReference type="Pfam" id="PF00672">
    <property type="entry name" value="HAMP"/>
    <property type="match status" value="1"/>
</dbReference>
<dbReference type="InterPro" id="IPR004358">
    <property type="entry name" value="Sig_transdc_His_kin-like_C"/>
</dbReference>
<evidence type="ECO:0000256" key="4">
    <source>
        <dbReference type="ARBA" id="ARBA00022553"/>
    </source>
</evidence>
<proteinExistence type="predicted"/>
<dbReference type="Proteomes" id="UP001501510">
    <property type="component" value="Unassembled WGS sequence"/>
</dbReference>
<evidence type="ECO:0000256" key="9">
    <source>
        <dbReference type="ARBA" id="ARBA00023012"/>
    </source>
</evidence>
<sequence length="517" mass="60213">MINKFKKHHKKKKKTFFLFRPIVYLFRPISYLIEFSRHKIEKSIILELMFVFGISLLCTIIMYNFSNSYFTSATRYSVVKYDKGIKEIYRRSLELSDRIVSDKLNSKEDVKRIQNIIDSYYNDDTTNRIMIADFEGKVLFKSSNVIEEEINIDDVIRNNIDLKDNIEYSSPSSDGRKEYMSINPVSFSDTKAYAIIKGVPRKEVQYYTKDISFLASLLSVTTFIGTFLFLTKRKMKYIKELSSGLLQISKGNLGFKVTKRGNDELALLADNINYMAKELKEKIEKERKAEKTKNELITNVSHDLRTPLTSIMGYLGLIKDKKYENEDQLYNYVNISYNKSEKLKTLINDLFEYTKYSNDNNQNQFENQVISLGELLEQLAEELVPICEDNNVTIKKEIEDYKTFVEVDPDKTVRVFENLLMNAVRYSLKPGEIGINLYKEKSFVIVAISNQCKEISQDDLNKMFDRFYRLEKSRSTSTGGSGLGLAIAKNIVESQNGKIWAEYKDEKVIFYVKFLLV</sequence>
<keyword evidence="10 12" id="KW-0472">Membrane</keyword>
<evidence type="ECO:0000259" key="14">
    <source>
        <dbReference type="PROSITE" id="PS50885"/>
    </source>
</evidence>
<name>A0ABN1JQZ1_9CLOT</name>
<dbReference type="Pfam" id="PF00512">
    <property type="entry name" value="HisKA"/>
    <property type="match status" value="1"/>
</dbReference>
<feature type="transmembrane region" description="Helical" evidence="12">
    <location>
        <begin position="211"/>
        <end position="230"/>
    </location>
</feature>
<keyword evidence="11" id="KW-0175">Coiled coil</keyword>
<evidence type="ECO:0000256" key="3">
    <source>
        <dbReference type="ARBA" id="ARBA00012438"/>
    </source>
</evidence>
<dbReference type="InterPro" id="IPR050398">
    <property type="entry name" value="HssS/ArlS-like"/>
</dbReference>
<dbReference type="EMBL" id="BAAACG010000013">
    <property type="protein sequence ID" value="GAA0744928.1"/>
    <property type="molecule type" value="Genomic_DNA"/>
</dbReference>
<organism evidence="15 16">
    <name type="scientific">Clostridium oceanicum</name>
    <dbReference type="NCBI Taxonomy" id="1543"/>
    <lineage>
        <taxon>Bacteria</taxon>
        <taxon>Bacillati</taxon>
        <taxon>Bacillota</taxon>
        <taxon>Clostridia</taxon>
        <taxon>Eubacteriales</taxon>
        <taxon>Clostridiaceae</taxon>
        <taxon>Clostridium</taxon>
    </lineage>
</organism>
<dbReference type="SMART" id="SM00304">
    <property type="entry name" value="HAMP"/>
    <property type="match status" value="1"/>
</dbReference>
<gene>
    <name evidence="15" type="ORF">GCM10008906_30560</name>
</gene>
<dbReference type="PROSITE" id="PS50109">
    <property type="entry name" value="HIS_KIN"/>
    <property type="match status" value="1"/>
</dbReference>
<keyword evidence="5" id="KW-0808">Transferase</keyword>
<evidence type="ECO:0000256" key="7">
    <source>
        <dbReference type="ARBA" id="ARBA00022777"/>
    </source>
</evidence>
<dbReference type="PRINTS" id="PR00344">
    <property type="entry name" value="BCTRLSENSOR"/>
</dbReference>
<evidence type="ECO:0000256" key="6">
    <source>
        <dbReference type="ARBA" id="ARBA00022692"/>
    </source>
</evidence>
<dbReference type="CDD" id="cd00082">
    <property type="entry name" value="HisKA"/>
    <property type="match status" value="1"/>
</dbReference>
<protein>
    <recommendedName>
        <fullName evidence="3">histidine kinase</fullName>
        <ecNumber evidence="3">2.7.13.3</ecNumber>
    </recommendedName>
</protein>
<evidence type="ECO:0000256" key="5">
    <source>
        <dbReference type="ARBA" id="ARBA00022679"/>
    </source>
</evidence>
<dbReference type="GO" id="GO:0016301">
    <property type="term" value="F:kinase activity"/>
    <property type="evidence" value="ECO:0007669"/>
    <property type="project" value="UniProtKB-KW"/>
</dbReference>
<evidence type="ECO:0000259" key="13">
    <source>
        <dbReference type="PROSITE" id="PS50109"/>
    </source>
</evidence>
<comment type="subcellular location">
    <subcellularLocation>
        <location evidence="2">Membrane</location>
        <topology evidence="2">Multi-pass membrane protein</topology>
    </subcellularLocation>
</comment>
<dbReference type="Gene3D" id="6.10.340.10">
    <property type="match status" value="1"/>
</dbReference>
<evidence type="ECO:0000313" key="16">
    <source>
        <dbReference type="Proteomes" id="UP001501510"/>
    </source>
</evidence>
<feature type="domain" description="HAMP" evidence="14">
    <location>
        <begin position="232"/>
        <end position="284"/>
    </location>
</feature>
<accession>A0ABN1JQZ1</accession>
<comment type="catalytic activity">
    <reaction evidence="1">
        <text>ATP + protein L-histidine = ADP + protein N-phospho-L-histidine.</text>
        <dbReference type="EC" id="2.7.13.3"/>
    </reaction>
</comment>
<keyword evidence="9" id="KW-0902">Two-component regulatory system</keyword>
<dbReference type="InterPro" id="IPR036890">
    <property type="entry name" value="HATPase_C_sf"/>
</dbReference>
<evidence type="ECO:0000256" key="10">
    <source>
        <dbReference type="ARBA" id="ARBA00023136"/>
    </source>
</evidence>
<dbReference type="PANTHER" id="PTHR45528:SF8">
    <property type="entry name" value="HISTIDINE KINASE"/>
    <property type="match status" value="1"/>
</dbReference>
<dbReference type="InterPro" id="IPR036097">
    <property type="entry name" value="HisK_dim/P_sf"/>
</dbReference>
<dbReference type="Pfam" id="PF02518">
    <property type="entry name" value="HATPase_c"/>
    <property type="match status" value="1"/>
</dbReference>
<dbReference type="PROSITE" id="PS50885">
    <property type="entry name" value="HAMP"/>
    <property type="match status" value="1"/>
</dbReference>
<dbReference type="InterPro" id="IPR003661">
    <property type="entry name" value="HisK_dim/P_dom"/>
</dbReference>
<feature type="domain" description="Histidine kinase" evidence="13">
    <location>
        <begin position="299"/>
        <end position="517"/>
    </location>
</feature>
<keyword evidence="16" id="KW-1185">Reference proteome</keyword>
<keyword evidence="4" id="KW-0597">Phosphoprotein</keyword>
<dbReference type="EC" id="2.7.13.3" evidence="3"/>
<dbReference type="Gene3D" id="3.30.565.10">
    <property type="entry name" value="Histidine kinase-like ATPase, C-terminal domain"/>
    <property type="match status" value="1"/>
</dbReference>
<dbReference type="SMART" id="SM00387">
    <property type="entry name" value="HATPase_c"/>
    <property type="match status" value="1"/>
</dbReference>
<evidence type="ECO:0000256" key="1">
    <source>
        <dbReference type="ARBA" id="ARBA00000085"/>
    </source>
</evidence>
<keyword evidence="7 15" id="KW-0418">Kinase</keyword>
<feature type="transmembrane region" description="Helical" evidence="12">
    <location>
        <begin position="44"/>
        <end position="65"/>
    </location>
</feature>
<dbReference type="PANTHER" id="PTHR45528">
    <property type="entry name" value="SENSOR HISTIDINE KINASE CPXA"/>
    <property type="match status" value="1"/>
</dbReference>
<dbReference type="InterPro" id="IPR003660">
    <property type="entry name" value="HAMP_dom"/>
</dbReference>
<dbReference type="CDD" id="cd06225">
    <property type="entry name" value="HAMP"/>
    <property type="match status" value="1"/>
</dbReference>
<dbReference type="InterPro" id="IPR005467">
    <property type="entry name" value="His_kinase_dom"/>
</dbReference>
<evidence type="ECO:0000313" key="15">
    <source>
        <dbReference type="EMBL" id="GAA0744928.1"/>
    </source>
</evidence>
<dbReference type="SUPFAM" id="SSF47384">
    <property type="entry name" value="Homodimeric domain of signal transducing histidine kinase"/>
    <property type="match status" value="1"/>
</dbReference>
<dbReference type="SUPFAM" id="SSF55874">
    <property type="entry name" value="ATPase domain of HSP90 chaperone/DNA topoisomerase II/histidine kinase"/>
    <property type="match status" value="1"/>
</dbReference>
<keyword evidence="8 12" id="KW-1133">Transmembrane helix</keyword>
<evidence type="ECO:0000256" key="8">
    <source>
        <dbReference type="ARBA" id="ARBA00022989"/>
    </source>
</evidence>
<evidence type="ECO:0000256" key="12">
    <source>
        <dbReference type="SAM" id="Phobius"/>
    </source>
</evidence>